<sequence length="150" mass="17823">MGNIDGLKWALYYAEKKKKRQEQQRRTRNYIETQIEWQLPESMLPVRCKKFKQKKYSIFNVPPLWYINGSDKPQSFVYVLKDIDNNEVRYVGLTEDPPRRKMEHQRDNKLNGNFKMVIVAVGDADTEREWIARCIKDGCKLINVVSIKPN</sequence>
<protein>
    <submittedName>
        <fullName evidence="1">Uncharacterized protein</fullName>
    </submittedName>
</protein>
<organism evidence="1">
    <name type="scientific">mine drainage metagenome</name>
    <dbReference type="NCBI Taxonomy" id="410659"/>
    <lineage>
        <taxon>unclassified sequences</taxon>
        <taxon>metagenomes</taxon>
        <taxon>ecological metagenomes</taxon>
    </lineage>
</organism>
<reference evidence="1" key="1">
    <citation type="submission" date="2016-10" db="EMBL/GenBank/DDBJ databases">
        <title>Sequence of Gallionella enrichment culture.</title>
        <authorList>
            <person name="Poehlein A."/>
            <person name="Muehling M."/>
            <person name="Daniel R."/>
        </authorList>
    </citation>
    <scope>NUCLEOTIDE SEQUENCE</scope>
</reference>
<gene>
    <name evidence="1" type="ORF">GALL_23510</name>
</gene>
<evidence type="ECO:0000313" key="1">
    <source>
        <dbReference type="EMBL" id="OIR17326.1"/>
    </source>
</evidence>
<name>A0A1J5TZ61_9ZZZZ</name>
<dbReference type="SUPFAM" id="SSF82771">
    <property type="entry name" value="GIY-YIG endonuclease"/>
    <property type="match status" value="1"/>
</dbReference>
<dbReference type="InterPro" id="IPR035901">
    <property type="entry name" value="GIY-YIG_endonuc_sf"/>
</dbReference>
<dbReference type="EMBL" id="MLJW01000005">
    <property type="protein sequence ID" value="OIR17326.1"/>
    <property type="molecule type" value="Genomic_DNA"/>
</dbReference>
<accession>A0A1J5TZ61</accession>
<dbReference type="AlphaFoldDB" id="A0A1J5TZ61"/>
<proteinExistence type="predicted"/>
<comment type="caution">
    <text evidence="1">The sequence shown here is derived from an EMBL/GenBank/DDBJ whole genome shotgun (WGS) entry which is preliminary data.</text>
</comment>